<dbReference type="AlphaFoldDB" id="A0AAW0SK03"/>
<evidence type="ECO:0000313" key="2">
    <source>
        <dbReference type="EMBL" id="KAK8375111.1"/>
    </source>
</evidence>
<keyword evidence="1" id="KW-1133">Transmembrane helix</keyword>
<gene>
    <name evidence="2" type="ORF">O3P69_011328</name>
</gene>
<keyword evidence="1" id="KW-0812">Transmembrane</keyword>
<reference evidence="2 3" key="1">
    <citation type="submission" date="2023-03" db="EMBL/GenBank/DDBJ databases">
        <title>High-quality genome of Scylla paramamosain provides insights in environmental adaptation.</title>
        <authorList>
            <person name="Zhang L."/>
        </authorList>
    </citation>
    <scope>NUCLEOTIDE SEQUENCE [LARGE SCALE GENOMIC DNA]</scope>
    <source>
        <strain evidence="2">LZ_2023a</strain>
        <tissue evidence="2">Muscle</tissue>
    </source>
</reference>
<feature type="transmembrane region" description="Helical" evidence="1">
    <location>
        <begin position="15"/>
        <end position="32"/>
    </location>
</feature>
<keyword evidence="1" id="KW-0472">Membrane</keyword>
<protein>
    <submittedName>
        <fullName evidence="2">Uncharacterized protein</fullName>
    </submittedName>
</protein>
<dbReference type="Proteomes" id="UP001487740">
    <property type="component" value="Unassembled WGS sequence"/>
</dbReference>
<keyword evidence="3" id="KW-1185">Reference proteome</keyword>
<name>A0AAW0SK03_SCYPA</name>
<comment type="caution">
    <text evidence="2">The sequence shown here is derived from an EMBL/GenBank/DDBJ whole genome shotgun (WGS) entry which is preliminary data.</text>
</comment>
<accession>A0AAW0SK03</accession>
<proteinExistence type="predicted"/>
<organism evidence="2 3">
    <name type="scientific">Scylla paramamosain</name>
    <name type="common">Mud crab</name>
    <dbReference type="NCBI Taxonomy" id="85552"/>
    <lineage>
        <taxon>Eukaryota</taxon>
        <taxon>Metazoa</taxon>
        <taxon>Ecdysozoa</taxon>
        <taxon>Arthropoda</taxon>
        <taxon>Crustacea</taxon>
        <taxon>Multicrustacea</taxon>
        <taxon>Malacostraca</taxon>
        <taxon>Eumalacostraca</taxon>
        <taxon>Eucarida</taxon>
        <taxon>Decapoda</taxon>
        <taxon>Pleocyemata</taxon>
        <taxon>Brachyura</taxon>
        <taxon>Eubrachyura</taxon>
        <taxon>Portunoidea</taxon>
        <taxon>Portunidae</taxon>
        <taxon>Portuninae</taxon>
        <taxon>Scylla</taxon>
    </lineage>
</organism>
<evidence type="ECO:0000313" key="3">
    <source>
        <dbReference type="Proteomes" id="UP001487740"/>
    </source>
</evidence>
<dbReference type="EMBL" id="JARAKH010000071">
    <property type="protein sequence ID" value="KAK8375111.1"/>
    <property type="molecule type" value="Genomic_DNA"/>
</dbReference>
<sequence>MTRCLVLVQDVKKPLMGIAVTPQWYLMWFVAFKVNRTRLRSESTKALFGLVGSRPLSSQMCAVELVGWKLRAVKFEGLWDPAGRLLTGFVCGSRDTVVTSLVCSVGVTL</sequence>
<evidence type="ECO:0000256" key="1">
    <source>
        <dbReference type="SAM" id="Phobius"/>
    </source>
</evidence>